<comment type="caution">
    <text evidence="3">The sequence shown here is derived from an EMBL/GenBank/DDBJ whole genome shotgun (WGS) entry which is preliminary data.</text>
</comment>
<dbReference type="AlphaFoldDB" id="A0A9D7STU2"/>
<dbReference type="InterPro" id="IPR002102">
    <property type="entry name" value="Cohesin_dom"/>
</dbReference>
<evidence type="ECO:0000256" key="1">
    <source>
        <dbReference type="SAM" id="SignalP"/>
    </source>
</evidence>
<dbReference type="Gene3D" id="2.60.40.680">
    <property type="match status" value="1"/>
</dbReference>
<dbReference type="InterPro" id="IPR026341">
    <property type="entry name" value="T9SS_type_B"/>
</dbReference>
<feature type="domain" description="Cohesin" evidence="2">
    <location>
        <begin position="56"/>
        <end position="150"/>
    </location>
</feature>
<dbReference type="GO" id="GO:0030246">
    <property type="term" value="F:carbohydrate binding"/>
    <property type="evidence" value="ECO:0007669"/>
    <property type="project" value="InterPro"/>
</dbReference>
<dbReference type="Pfam" id="PF13573">
    <property type="entry name" value="SprB"/>
    <property type="match status" value="4"/>
</dbReference>
<dbReference type="Pfam" id="PF13585">
    <property type="entry name" value="CHU_C"/>
    <property type="match status" value="1"/>
</dbReference>
<dbReference type="NCBIfam" id="TIGR04131">
    <property type="entry name" value="Bac_Flav_CTERM"/>
    <property type="match status" value="1"/>
</dbReference>
<dbReference type="InterPro" id="IPR025667">
    <property type="entry name" value="SprB_repeat"/>
</dbReference>
<feature type="signal peptide" evidence="1">
    <location>
        <begin position="1"/>
        <end position="29"/>
    </location>
</feature>
<evidence type="ECO:0000313" key="4">
    <source>
        <dbReference type="Proteomes" id="UP000808337"/>
    </source>
</evidence>
<dbReference type="InterPro" id="IPR008965">
    <property type="entry name" value="CBM2/CBM3_carb-bd_dom_sf"/>
</dbReference>
<name>A0A9D7STU2_9BACT</name>
<feature type="chain" id="PRO_5039504269" evidence="1">
    <location>
        <begin position="30"/>
        <end position="1273"/>
    </location>
</feature>
<reference evidence="3 4" key="1">
    <citation type="submission" date="2020-10" db="EMBL/GenBank/DDBJ databases">
        <title>Connecting structure to function with the recovery of over 1000 high-quality activated sludge metagenome-assembled genomes encoding full-length rRNA genes using long-read sequencing.</title>
        <authorList>
            <person name="Singleton C.M."/>
            <person name="Petriglieri F."/>
            <person name="Kristensen J.M."/>
            <person name="Kirkegaard R.H."/>
            <person name="Michaelsen T.Y."/>
            <person name="Andersen M.H."/>
            <person name="Karst S.M."/>
            <person name="Dueholm M.S."/>
            <person name="Nielsen P.H."/>
            <person name="Albertsen M."/>
        </authorList>
    </citation>
    <scope>NUCLEOTIDE SEQUENCE [LARGE SCALE GENOMIC DNA]</scope>
    <source>
        <strain evidence="3">Ribe_18-Q3-R11-54_MAXAC.273</strain>
    </source>
</reference>
<dbReference type="Proteomes" id="UP000808337">
    <property type="component" value="Unassembled WGS sequence"/>
</dbReference>
<accession>A0A9D7STU2</accession>
<keyword evidence="1" id="KW-0732">Signal</keyword>
<dbReference type="Pfam" id="PF00963">
    <property type="entry name" value="Cohesin"/>
    <property type="match status" value="1"/>
</dbReference>
<sequence>MEKQTIWTMRKWMWFLAICLSFSSQHIFAEPTPSYSLFNCEPIGGNVPPVVLTFNCIDGQPGDTICVPVTVTNFNQIVIAQFEIFWNSDVLDYIEIKNPGIAQINVNGDFNLSGPNALKFIPLNFDPFNGESLPDGATIFEVCFRIIGTPGSTSNVGISPFFDFEVADINGVVPSDSIGCNMTVSNAVTLVGFVTSCGPATVGDDGTIDVTVYGGTAPYNITWVETTSGTPGGPVIVPVEGVNTGINVPAGNYDVTITDAGGNMVTYNTDVDPLGLSVFTRLKDPSCYKFKNGTMWIKPLGGSEPYSYIWKSLSDPNRAGSGFIRHLGDSSLVTSLPDGMYTILVKDVNGCKSEVTVQLLDKPFIFTINNLQDATCNGSLDGFIDLTISGATPDIDGNYTIIIKPTFQVTSNQVTIGLLNPGNYSITVQDEVSQCDTVFKFTIGAQNIITANVTPTDAPCAGTNNGSVQIRGLTNGVPGPSYSYTIYNHGIQVTNQTNVGGNFNYTPLPPGTYMIIVEEGACKSDSIPFTIGEPLPMIVTLQGTKLDNCLINLGSGAAWFQITNGMGPYILNAGSGVQDGDTLEQLNSGNYILTVTDSKGCIAHLPFSIHDWKDTEEADITFQIDGTPCDGGTVTVLYKGGTPPGSILWDNMSTSQTIPITQTDTLGVHILLGNPIFCLLFDTVIVDCVKKIHLDVTVIQPQCNDEALGGPYTGTVVVDTTNAVAPVTWIWSIPDTTTTGIYADLSPGKYYVTVTDALDSTAVDSFEIIAPPALHLTFGIPDSTSCPATCDGGVMITPEDGDISMNYFLYWNTNTANADTNFFFQVQNLCQGPTGFTVSQDGVCFYTDTVEILSPTPIDISLALATPVTCYGGDDGSLEITASGGTPGYMYDWQGGSMLPVSTDLSAGTYIVTVTDMYNCIQVDSFVVDQPDTLIAQIDLSGTLNLSCGSSSDGIITLDVSGGNDGGYTFLWNPDVSSIYQAVNLVAGKYLITVTDPKGCTDTTSYLLTSPPPIMTTWPSVVPPACFGDETVLQINQVTGGSGNYSFNINGGQLLNIGDPVMIPSGIYIVSVFDDRGCSEDTTYTIIEPNPILVSIGPDNPIVNIGDSLFILGHVDQSDNAIAMMAWTSTEPVSCPTCDGTYVFNVLPTVYTWTVTDVNGCQGSESITVGVDYNRDVFIPNVFSPNNDGRNEDFRIYTGAGVVSINYLHIYDRWGNLVHSEDKMLPSPTGSGNWDGTFDGQPLSPGVYVYVAEIEFIDNNTKLIYRGDITLIK</sequence>
<evidence type="ECO:0000313" key="3">
    <source>
        <dbReference type="EMBL" id="MBK9981635.1"/>
    </source>
</evidence>
<gene>
    <name evidence="3" type="ORF">IPP15_04295</name>
</gene>
<organism evidence="3 4">
    <name type="scientific">Candidatus Opimibacter skivensis</name>
    <dbReference type="NCBI Taxonomy" id="2982028"/>
    <lineage>
        <taxon>Bacteria</taxon>
        <taxon>Pseudomonadati</taxon>
        <taxon>Bacteroidota</taxon>
        <taxon>Saprospiria</taxon>
        <taxon>Saprospirales</taxon>
        <taxon>Saprospiraceae</taxon>
        <taxon>Candidatus Opimibacter</taxon>
    </lineage>
</organism>
<evidence type="ECO:0000259" key="2">
    <source>
        <dbReference type="Pfam" id="PF00963"/>
    </source>
</evidence>
<dbReference type="GO" id="GO:0000272">
    <property type="term" value="P:polysaccharide catabolic process"/>
    <property type="evidence" value="ECO:0007669"/>
    <property type="project" value="InterPro"/>
</dbReference>
<dbReference type="SUPFAM" id="SSF49384">
    <property type="entry name" value="Carbohydrate-binding domain"/>
    <property type="match status" value="1"/>
</dbReference>
<dbReference type="EMBL" id="JADKGY010000001">
    <property type="protein sequence ID" value="MBK9981635.1"/>
    <property type="molecule type" value="Genomic_DNA"/>
</dbReference>
<proteinExistence type="predicted"/>
<protein>
    <submittedName>
        <fullName evidence="3">Gliding motility-associated C-terminal domain-containing protein</fullName>
    </submittedName>
</protein>